<protein>
    <submittedName>
        <fullName evidence="2">Uncharacterized protein</fullName>
    </submittedName>
</protein>
<sequence>SDKSGKSHSKQHGSDISKSSSEDSSDWPQNVPDEPITANECLNFVSIIPELAGHGSSCTVNPVSKKNQL</sequence>
<reference evidence="2" key="1">
    <citation type="submission" date="2014-12" db="EMBL/GenBank/DDBJ databases">
        <title>Insight into the proteome of Arion vulgaris.</title>
        <authorList>
            <person name="Aradska J."/>
            <person name="Bulat T."/>
            <person name="Smidak R."/>
            <person name="Sarate P."/>
            <person name="Gangsoo J."/>
            <person name="Sialana F."/>
            <person name="Bilban M."/>
            <person name="Lubec G."/>
        </authorList>
    </citation>
    <scope>NUCLEOTIDE SEQUENCE</scope>
    <source>
        <tissue evidence="2">Skin</tissue>
    </source>
</reference>
<name>A0A0B7C6F9_9EUPU</name>
<feature type="compositionally biased region" description="Basic residues" evidence="1">
    <location>
        <begin position="1"/>
        <end position="11"/>
    </location>
</feature>
<evidence type="ECO:0000256" key="1">
    <source>
        <dbReference type="SAM" id="MobiDB-lite"/>
    </source>
</evidence>
<feature type="non-terminal residue" evidence="2">
    <location>
        <position position="1"/>
    </location>
</feature>
<feature type="non-terminal residue" evidence="2">
    <location>
        <position position="69"/>
    </location>
</feature>
<dbReference type="EMBL" id="HACG01053310">
    <property type="protein sequence ID" value="CEL00181.1"/>
    <property type="molecule type" value="Transcribed_RNA"/>
</dbReference>
<dbReference type="AlphaFoldDB" id="A0A0B7C6F9"/>
<proteinExistence type="predicted"/>
<feature type="region of interest" description="Disordered" evidence="1">
    <location>
        <begin position="1"/>
        <end position="35"/>
    </location>
</feature>
<evidence type="ECO:0000313" key="2">
    <source>
        <dbReference type="EMBL" id="CEL00181.1"/>
    </source>
</evidence>
<organism evidence="2">
    <name type="scientific">Arion vulgaris</name>
    <dbReference type="NCBI Taxonomy" id="1028688"/>
    <lineage>
        <taxon>Eukaryota</taxon>
        <taxon>Metazoa</taxon>
        <taxon>Spiralia</taxon>
        <taxon>Lophotrochozoa</taxon>
        <taxon>Mollusca</taxon>
        <taxon>Gastropoda</taxon>
        <taxon>Heterobranchia</taxon>
        <taxon>Euthyneura</taxon>
        <taxon>Panpulmonata</taxon>
        <taxon>Eupulmonata</taxon>
        <taxon>Stylommatophora</taxon>
        <taxon>Helicina</taxon>
        <taxon>Arionoidea</taxon>
        <taxon>Arionidae</taxon>
        <taxon>Arion</taxon>
    </lineage>
</organism>
<accession>A0A0B7C6F9</accession>
<gene>
    <name evidence="2" type="primary">ORF223054</name>
</gene>